<keyword evidence="5 6" id="KW-0472">Membrane</keyword>
<evidence type="ECO:0000259" key="7">
    <source>
        <dbReference type="Pfam" id="PF05140"/>
    </source>
</evidence>
<name>A0A221KB69_VITFI</name>
<gene>
    <name evidence="8" type="ORF">VITFI_CDS0477</name>
</gene>
<reference evidence="8 9" key="1">
    <citation type="submission" date="2017-07" db="EMBL/GenBank/DDBJ databases">
        <title>Complete Genome Sequence of the cosmetic ferment Vitreoscilla filiformis (ATCC15551).</title>
        <authorList>
            <person name="Contreras S."/>
            <person name="Sagory-Zalkind P."/>
            <person name="Blanquart H."/>
            <person name="Iltis A."/>
            <person name="Morand S.C."/>
        </authorList>
    </citation>
    <scope>NUCLEOTIDE SEQUENCE [LARGE SCALE GENOMIC DNA]</scope>
    <source>
        <strain evidence="8 9">ATCC 15551</strain>
    </source>
</reference>
<dbReference type="GO" id="GO:0016020">
    <property type="term" value="C:membrane"/>
    <property type="evidence" value="ECO:0007669"/>
    <property type="project" value="UniProtKB-SubCell"/>
</dbReference>
<dbReference type="InterPro" id="IPR023494">
    <property type="entry name" value="Cyt_c_bgen_Ccs1/CcsB/ResB"/>
</dbReference>
<proteinExistence type="predicted"/>
<dbReference type="GO" id="GO:0017004">
    <property type="term" value="P:cytochrome complex assembly"/>
    <property type="evidence" value="ECO:0007669"/>
    <property type="project" value="UniProtKB-KW"/>
</dbReference>
<accession>A0A221KB69</accession>
<keyword evidence="3" id="KW-0201">Cytochrome c-type biogenesis</keyword>
<evidence type="ECO:0000256" key="2">
    <source>
        <dbReference type="ARBA" id="ARBA00022692"/>
    </source>
</evidence>
<evidence type="ECO:0000256" key="5">
    <source>
        <dbReference type="ARBA" id="ARBA00023136"/>
    </source>
</evidence>
<dbReference type="OrthoDB" id="9770923at2"/>
<keyword evidence="9" id="KW-1185">Reference proteome</keyword>
<dbReference type="Pfam" id="PF05140">
    <property type="entry name" value="ResB"/>
    <property type="match status" value="1"/>
</dbReference>
<feature type="transmembrane region" description="Helical" evidence="6">
    <location>
        <begin position="70"/>
        <end position="94"/>
    </location>
</feature>
<keyword evidence="2 6" id="KW-0812">Transmembrane</keyword>
<comment type="subcellular location">
    <subcellularLocation>
        <location evidence="1">Membrane</location>
        <topology evidence="1">Multi-pass membrane protein</topology>
    </subcellularLocation>
</comment>
<sequence length="729" mass="78845">MSTSPPVSSSAPEGRGRAWLQDSIELLASMRFAIALLTLICIASVIGTVVKQGEPFNNYVNQFGPFWAEVFNQFGLYTVYSAGWFLTILAFLVLSTSLCIARNTPKILADLRSFKENVRENSLRAFHHHAEGALALDRAATLQRISDLLGQKGWQAKAQVRDGGTMVAARAGRVNKLGYIAAHSAIVLICLGGLFDGDLIVRLQMWLGGKTSYNGGGFIKDVPEQHRLAPSNPTFRGNLLVPEGGRAGTALLTQSDGVVLQDLPFDVELKKFIVEYYNTGMPKLFASQIVVHDRDTGQATAATVKVNEPFIHRGIAIYQSSFDDGGSTVTLKGLPIRGTGQPFKVSGVIGSSSQLSNGAQKFSLEFTGLKVINVENLGAGSSAQTDVRKVDLTDTLNKHMGSGAPNAKDKTLRNVGPAITYKLRDASGQAREFHNYMVPMVLDGQSVFIAGVRDSSAESFRYLRIPADDQGAIDGWARLRSALNDAQMREQAARRYAAMATPPDKPEMAEQLRVTSLRALLLFAGEEKAVEGPATDVAPGGLMALSQFVERNVPEAERSRIAEVLLRVLNGSLFELNQLARERAGLAVLEANEASRQFMTQAVMSLSDSFFYPAPVMFQLDGFEQVQASVFQVARAPGKTLVYLGAVLLIIGVFAMLYVRERRLWIWLSDTPGGTEGTESASNPSTAGTRVLMALSTPRRSLDADAEFETLRAHLLGAPTPNAAGDTTP</sequence>
<evidence type="ECO:0000256" key="3">
    <source>
        <dbReference type="ARBA" id="ARBA00022748"/>
    </source>
</evidence>
<evidence type="ECO:0000313" key="9">
    <source>
        <dbReference type="Proteomes" id="UP000199729"/>
    </source>
</evidence>
<organism evidence="8 9">
    <name type="scientific">Vitreoscilla filiformis</name>
    <dbReference type="NCBI Taxonomy" id="63"/>
    <lineage>
        <taxon>Bacteria</taxon>
        <taxon>Pseudomonadati</taxon>
        <taxon>Pseudomonadota</taxon>
        <taxon>Betaproteobacteria</taxon>
        <taxon>Neisseriales</taxon>
        <taxon>Neisseriaceae</taxon>
        <taxon>Vitreoscilla</taxon>
    </lineage>
</organism>
<keyword evidence="4 6" id="KW-1133">Transmembrane helix</keyword>
<dbReference type="PANTHER" id="PTHR31566">
    <property type="entry name" value="CYTOCHROME C BIOGENESIS PROTEIN CCS1, CHLOROPLASTIC"/>
    <property type="match status" value="1"/>
</dbReference>
<evidence type="ECO:0000256" key="1">
    <source>
        <dbReference type="ARBA" id="ARBA00004141"/>
    </source>
</evidence>
<feature type="transmembrane region" description="Helical" evidence="6">
    <location>
        <begin position="32"/>
        <end position="50"/>
    </location>
</feature>
<feature type="domain" description="ResB-like" evidence="7">
    <location>
        <begin position="30"/>
        <end position="709"/>
    </location>
</feature>
<dbReference type="RefSeq" id="WP_089415651.1">
    <property type="nucleotide sequence ID" value="NZ_CP022423.1"/>
</dbReference>
<protein>
    <submittedName>
        <fullName evidence="8">Cytochrome C biogenesis protein ResB</fullName>
    </submittedName>
</protein>
<dbReference type="Proteomes" id="UP000199729">
    <property type="component" value="Chromosome"/>
</dbReference>
<dbReference type="KEGG" id="vff:VITFI_CDS0477"/>
<feature type="transmembrane region" description="Helical" evidence="6">
    <location>
        <begin position="641"/>
        <end position="659"/>
    </location>
</feature>
<feature type="transmembrane region" description="Helical" evidence="6">
    <location>
        <begin position="177"/>
        <end position="195"/>
    </location>
</feature>
<dbReference type="PANTHER" id="PTHR31566:SF0">
    <property type="entry name" value="CYTOCHROME C BIOGENESIS PROTEIN CCS1, CHLOROPLASTIC"/>
    <property type="match status" value="1"/>
</dbReference>
<dbReference type="AlphaFoldDB" id="A0A221KB69"/>
<dbReference type="InterPro" id="IPR007816">
    <property type="entry name" value="ResB-like_domain"/>
</dbReference>
<evidence type="ECO:0000313" key="8">
    <source>
        <dbReference type="EMBL" id="ASM76256.1"/>
    </source>
</evidence>
<evidence type="ECO:0000256" key="6">
    <source>
        <dbReference type="SAM" id="Phobius"/>
    </source>
</evidence>
<evidence type="ECO:0000256" key="4">
    <source>
        <dbReference type="ARBA" id="ARBA00022989"/>
    </source>
</evidence>
<dbReference type="EMBL" id="CP022423">
    <property type="protein sequence ID" value="ASM76256.1"/>
    <property type="molecule type" value="Genomic_DNA"/>
</dbReference>